<dbReference type="EMBL" id="CAQQ02388286">
    <property type="status" value="NOT_ANNOTATED_CDS"/>
    <property type="molecule type" value="Genomic_DNA"/>
</dbReference>
<protein>
    <recommendedName>
        <fullName evidence="3">Endonuclease/exonuclease/phosphatase domain-containing protein</fullName>
    </recommendedName>
</protein>
<dbReference type="EMBL" id="CAQQ02388287">
    <property type="status" value="NOT_ANNOTATED_CDS"/>
    <property type="molecule type" value="Genomic_DNA"/>
</dbReference>
<accession>T1H4A8</accession>
<evidence type="ECO:0000313" key="1">
    <source>
        <dbReference type="EnsemblMetazoa" id="MESCA011116-PA"/>
    </source>
</evidence>
<dbReference type="HOGENOM" id="CLU_2888309_0_0_1"/>
<dbReference type="Proteomes" id="UP000015102">
    <property type="component" value="Unassembled WGS sequence"/>
</dbReference>
<organism evidence="1 2">
    <name type="scientific">Megaselia scalaris</name>
    <name type="common">Humpbacked fly</name>
    <name type="synonym">Phora scalaris</name>
    <dbReference type="NCBI Taxonomy" id="36166"/>
    <lineage>
        <taxon>Eukaryota</taxon>
        <taxon>Metazoa</taxon>
        <taxon>Ecdysozoa</taxon>
        <taxon>Arthropoda</taxon>
        <taxon>Hexapoda</taxon>
        <taxon>Insecta</taxon>
        <taxon>Pterygota</taxon>
        <taxon>Neoptera</taxon>
        <taxon>Endopterygota</taxon>
        <taxon>Diptera</taxon>
        <taxon>Brachycera</taxon>
        <taxon>Muscomorpha</taxon>
        <taxon>Platypezoidea</taxon>
        <taxon>Phoridae</taxon>
        <taxon>Megaseliini</taxon>
        <taxon>Megaselia</taxon>
    </lineage>
</organism>
<reference evidence="2" key="1">
    <citation type="submission" date="2013-02" db="EMBL/GenBank/DDBJ databases">
        <authorList>
            <person name="Hughes D."/>
        </authorList>
    </citation>
    <scope>NUCLEOTIDE SEQUENCE</scope>
    <source>
        <strain>Durham</strain>
        <strain evidence="2">NC isolate 2 -- Noor lab</strain>
    </source>
</reference>
<dbReference type="AlphaFoldDB" id="T1H4A8"/>
<sequence length="63" mass="7145">MKLVLGDFNSKVGEEDIYKGTIGTDIYSELPQSVCLMFTHYNHVVIIRINKVLTLEVRLSSLC</sequence>
<evidence type="ECO:0008006" key="3">
    <source>
        <dbReference type="Google" id="ProtNLM"/>
    </source>
</evidence>
<keyword evidence="2" id="KW-1185">Reference proteome</keyword>
<dbReference type="EnsemblMetazoa" id="MESCA011116-RA">
    <property type="protein sequence ID" value="MESCA011116-PA"/>
    <property type="gene ID" value="MESCA011116"/>
</dbReference>
<reference evidence="1" key="2">
    <citation type="submission" date="2015-06" db="UniProtKB">
        <authorList>
            <consortium name="EnsemblMetazoa"/>
        </authorList>
    </citation>
    <scope>IDENTIFICATION</scope>
</reference>
<evidence type="ECO:0000313" key="2">
    <source>
        <dbReference type="Proteomes" id="UP000015102"/>
    </source>
</evidence>
<name>T1H4A8_MEGSC</name>
<proteinExistence type="predicted"/>